<dbReference type="Pfam" id="PF03235">
    <property type="entry name" value="GmrSD_N"/>
    <property type="match status" value="1"/>
</dbReference>
<dbReference type="PANTHER" id="PTHR39639">
    <property type="entry name" value="CHROMOSOME 16, WHOLE GENOME SHOTGUN SEQUENCE"/>
    <property type="match status" value="1"/>
</dbReference>
<feature type="region of interest" description="Disordered" evidence="1">
    <location>
        <begin position="1"/>
        <end position="46"/>
    </location>
</feature>
<feature type="compositionally biased region" description="Pro residues" evidence="1">
    <location>
        <begin position="679"/>
        <end position="692"/>
    </location>
</feature>
<feature type="compositionally biased region" description="Acidic residues" evidence="1">
    <location>
        <begin position="1"/>
        <end position="18"/>
    </location>
</feature>
<keyword evidence="4" id="KW-1185">Reference proteome</keyword>
<evidence type="ECO:0000313" key="3">
    <source>
        <dbReference type="EMBL" id="PFH48447.1"/>
    </source>
</evidence>
<feature type="compositionally biased region" description="Low complexity" evidence="1">
    <location>
        <begin position="633"/>
        <end position="643"/>
    </location>
</feature>
<evidence type="ECO:0000313" key="4">
    <source>
        <dbReference type="Proteomes" id="UP000242287"/>
    </source>
</evidence>
<feature type="compositionally biased region" description="Gly residues" evidence="1">
    <location>
        <begin position="761"/>
        <end position="770"/>
    </location>
</feature>
<feature type="compositionally biased region" description="Polar residues" evidence="1">
    <location>
        <begin position="644"/>
        <end position="664"/>
    </location>
</feature>
<dbReference type="Proteomes" id="UP000242287">
    <property type="component" value="Unassembled WGS sequence"/>
</dbReference>
<dbReference type="STRING" id="703135.A0A2A9NJM4"/>
<feature type="compositionally biased region" description="Gly residues" evidence="1">
    <location>
        <begin position="734"/>
        <end position="745"/>
    </location>
</feature>
<reference evidence="3 4" key="1">
    <citation type="submission" date="2014-02" db="EMBL/GenBank/DDBJ databases">
        <title>Transposable element dynamics among asymbiotic and ectomycorrhizal Amanita fungi.</title>
        <authorList>
            <consortium name="DOE Joint Genome Institute"/>
            <person name="Hess J."/>
            <person name="Skrede I."/>
            <person name="Wolfe B."/>
            <person name="LaButti K."/>
            <person name="Ohm R.A."/>
            <person name="Grigoriev I.V."/>
            <person name="Pringle A."/>
        </authorList>
    </citation>
    <scope>NUCLEOTIDE SEQUENCE [LARGE SCALE GENOMIC DNA]</scope>
    <source>
        <strain evidence="3 4">SKay4041</strain>
    </source>
</reference>
<gene>
    <name evidence="3" type="ORF">AMATHDRAFT_65457</name>
</gene>
<feature type="region of interest" description="Disordered" evidence="1">
    <location>
        <begin position="726"/>
        <end position="770"/>
    </location>
</feature>
<accession>A0A2A9NJM4</accession>
<proteinExistence type="predicted"/>
<name>A0A2A9NJM4_9AGAR</name>
<feature type="region of interest" description="Disordered" evidence="1">
    <location>
        <begin position="419"/>
        <end position="712"/>
    </location>
</feature>
<organism evidence="3 4">
    <name type="scientific">Amanita thiersii Skay4041</name>
    <dbReference type="NCBI Taxonomy" id="703135"/>
    <lineage>
        <taxon>Eukaryota</taxon>
        <taxon>Fungi</taxon>
        <taxon>Dikarya</taxon>
        <taxon>Basidiomycota</taxon>
        <taxon>Agaricomycotina</taxon>
        <taxon>Agaricomycetes</taxon>
        <taxon>Agaricomycetidae</taxon>
        <taxon>Agaricales</taxon>
        <taxon>Pluteineae</taxon>
        <taxon>Amanitaceae</taxon>
        <taxon>Amanita</taxon>
    </lineage>
</organism>
<feature type="compositionally biased region" description="Low complexity" evidence="1">
    <location>
        <begin position="580"/>
        <end position="597"/>
    </location>
</feature>
<dbReference type="OrthoDB" id="5419821at2759"/>
<protein>
    <recommendedName>
        <fullName evidence="2">GmrSD restriction endonucleases N-terminal domain-containing protein</fullName>
    </recommendedName>
</protein>
<feature type="compositionally biased region" description="Low complexity" evidence="1">
    <location>
        <begin position="534"/>
        <end position="550"/>
    </location>
</feature>
<evidence type="ECO:0000256" key="1">
    <source>
        <dbReference type="SAM" id="MobiDB-lite"/>
    </source>
</evidence>
<dbReference type="PANTHER" id="PTHR39639:SF1">
    <property type="entry name" value="DUF262 DOMAIN-CONTAINING PROTEIN"/>
    <property type="match status" value="1"/>
</dbReference>
<dbReference type="EMBL" id="KZ302062">
    <property type="protein sequence ID" value="PFH48447.1"/>
    <property type="molecule type" value="Genomic_DNA"/>
</dbReference>
<feature type="compositionally biased region" description="Basic and acidic residues" evidence="1">
    <location>
        <begin position="701"/>
        <end position="712"/>
    </location>
</feature>
<dbReference type="InterPro" id="IPR004919">
    <property type="entry name" value="GmrSD_N"/>
</dbReference>
<dbReference type="AlphaFoldDB" id="A0A2A9NJM4"/>
<feature type="compositionally biased region" description="Basic and acidic residues" evidence="1">
    <location>
        <begin position="424"/>
        <end position="434"/>
    </location>
</feature>
<feature type="compositionally biased region" description="Low complexity" evidence="1">
    <location>
        <begin position="607"/>
        <end position="625"/>
    </location>
</feature>
<feature type="compositionally biased region" description="Polar residues" evidence="1">
    <location>
        <begin position="480"/>
        <end position="497"/>
    </location>
</feature>
<feature type="domain" description="GmrSD restriction endonucleases N-terminal" evidence="2">
    <location>
        <begin position="69"/>
        <end position="222"/>
    </location>
</feature>
<feature type="compositionally biased region" description="Basic residues" evidence="1">
    <location>
        <begin position="26"/>
        <end position="38"/>
    </location>
</feature>
<evidence type="ECO:0000259" key="2">
    <source>
        <dbReference type="Pfam" id="PF03235"/>
    </source>
</evidence>
<sequence length="770" mass="83976">MDESDGDYSDLTDIDESEDYKPSSSAKKRFTTKSRAKSGKSGAGMGEKGWRLKHVLKPPRTTQYSVQALYDQIHNSDINLEPDYQRDVVWPEAKQIGLIDSVFRNFYIPPVIFTVNVADDGSETRTCIDGKQRLTSLYRFMDGLIPHKDLFTGERYWYKKVSTQTKGTKNKKVLPDKYRRQFAMKQVTCIEYQELSDADEREIFQRVQLGMALTPAEKLQAIISPRAQFIRELQHGYFKEDSGGLSTSSLDWDRSRGADFRCIAQAIHNIDKYTPNMKSSATIIQLEKWLAEDFPLPTPYKKRVTDTLDILVALVNDPQHKPVFKKPTKVAPVEFVLILVLISVWKDRMSLAELGESIAGMRVDVRRHHTDIRTNPKVTKTMFDFIRNLRQGKTSPENVAGKIVPATVAAGISLLGDKGIGKRKREDGNDKMDITESESSSEGPLAANHKRMKASPKATTTAASQPRPSISKKPLASPVKKNSTSSPKLPPSRTSSGPGEIRKAPTPVGAVSTSQPSQPPPQYGMPSKPDRLASMRAARASTSTSQSSPALLPPVSPKTPTMLPSPGLPFAGFKNPPGQPAASGSTPSSQSTQQRQHPPLPLPTPTAPSSSAYTLPSSYPHSQPLPQLPPPQSQARLLAPQLSRLNTHLPSNTVESTLLSSMSRSGGGSGSGASGSAPPASPAIPIPIPIPTGPAALVSQRETERERTERDRREWEIARYGRVQQPREREGNVAGVGVGGAGGAGGEERRFVPDNGWAGRRPGGGGVPDK</sequence>